<dbReference type="SUPFAM" id="SSF144083">
    <property type="entry name" value="Magnesium transport protein CorA, transmembrane region"/>
    <property type="match status" value="1"/>
</dbReference>
<reference evidence="10" key="2">
    <citation type="submission" date="2020-04" db="EMBL/GenBank/DDBJ databases">
        <authorList>
            <consortium name="NCBI Genome Project"/>
        </authorList>
    </citation>
    <scope>NUCLEOTIDE SEQUENCE</scope>
    <source>
        <strain evidence="10">CBS 781.70</strain>
    </source>
</reference>
<feature type="coiled-coil region" evidence="5">
    <location>
        <begin position="398"/>
        <end position="425"/>
    </location>
</feature>
<accession>A0A6G1G2Q1</accession>
<dbReference type="RefSeq" id="XP_033533954.1">
    <property type="nucleotide sequence ID" value="XM_033675242.1"/>
</dbReference>
<feature type="region of interest" description="Disordered" evidence="6">
    <location>
        <begin position="103"/>
        <end position="156"/>
    </location>
</feature>
<organism evidence="8">
    <name type="scientific">Eremomyces bilateralis CBS 781.70</name>
    <dbReference type="NCBI Taxonomy" id="1392243"/>
    <lineage>
        <taxon>Eukaryota</taxon>
        <taxon>Fungi</taxon>
        <taxon>Dikarya</taxon>
        <taxon>Ascomycota</taxon>
        <taxon>Pezizomycotina</taxon>
        <taxon>Dothideomycetes</taxon>
        <taxon>Dothideomycetes incertae sedis</taxon>
        <taxon>Eremomycetales</taxon>
        <taxon>Eremomycetaceae</taxon>
        <taxon>Eremomyces</taxon>
    </lineage>
</organism>
<reference evidence="8 10" key="1">
    <citation type="submission" date="2020-01" db="EMBL/GenBank/DDBJ databases">
        <authorList>
            <consortium name="DOE Joint Genome Institute"/>
            <person name="Haridas S."/>
            <person name="Albert R."/>
            <person name="Binder M."/>
            <person name="Bloem J."/>
            <person name="Labutti K."/>
            <person name="Salamov A."/>
            <person name="Andreopoulos B."/>
            <person name="Baker S.E."/>
            <person name="Barry K."/>
            <person name="Bills G."/>
            <person name="Bluhm B.H."/>
            <person name="Cannon C."/>
            <person name="Castanera R."/>
            <person name="Culley D.E."/>
            <person name="Daum C."/>
            <person name="Ezra D."/>
            <person name="Gonzalez J.B."/>
            <person name="Henrissat B."/>
            <person name="Kuo A."/>
            <person name="Liang C."/>
            <person name="Lipzen A."/>
            <person name="Lutzoni F."/>
            <person name="Magnuson J."/>
            <person name="Mondo S."/>
            <person name="Nolan M."/>
            <person name="Ohm R."/>
            <person name="Pangilinan J."/>
            <person name="Park H.-J."/>
            <person name="Ramirez L."/>
            <person name="Alfaro M."/>
            <person name="Sun H."/>
            <person name="Tritt A."/>
            <person name="Yoshinaga Y."/>
            <person name="Zwiers L.-H."/>
            <person name="Turgeon B.G."/>
            <person name="Goodwin S.B."/>
            <person name="Spatafora J.W."/>
            <person name="Crous P.W."/>
            <person name="Grigoriev I.V."/>
        </authorList>
    </citation>
    <scope>NUCLEOTIDE SEQUENCE</scope>
    <source>
        <strain evidence="8 10">CBS 781.70</strain>
    </source>
</reference>
<keyword evidence="9" id="KW-1185">Reference proteome</keyword>
<protein>
    <recommendedName>
        <fullName evidence="11">Ankyrin repeat protein</fullName>
    </recommendedName>
</protein>
<dbReference type="AlphaFoldDB" id="A0A6G1G2Q1"/>
<proteinExistence type="predicted"/>
<evidence type="ECO:0000256" key="7">
    <source>
        <dbReference type="SAM" id="Phobius"/>
    </source>
</evidence>
<feature type="transmembrane region" description="Helical" evidence="7">
    <location>
        <begin position="458"/>
        <end position="479"/>
    </location>
</feature>
<name>A0A6G1G2Q1_9PEZI</name>
<dbReference type="Proteomes" id="UP000504638">
    <property type="component" value="Unplaced"/>
</dbReference>
<feature type="region of interest" description="Disordered" evidence="6">
    <location>
        <begin position="18"/>
        <end position="37"/>
    </location>
</feature>
<dbReference type="GO" id="GO:0016020">
    <property type="term" value="C:membrane"/>
    <property type="evidence" value="ECO:0007669"/>
    <property type="project" value="UniProtKB-SubCell"/>
</dbReference>
<dbReference type="OrthoDB" id="341259at2759"/>
<keyword evidence="2 7" id="KW-0812">Transmembrane</keyword>
<evidence type="ECO:0000256" key="6">
    <source>
        <dbReference type="SAM" id="MobiDB-lite"/>
    </source>
</evidence>
<gene>
    <name evidence="8 10" type="ORF">P152DRAFT_32624</name>
</gene>
<evidence type="ECO:0000256" key="2">
    <source>
        <dbReference type="ARBA" id="ARBA00022692"/>
    </source>
</evidence>
<dbReference type="GO" id="GO:0046873">
    <property type="term" value="F:metal ion transmembrane transporter activity"/>
    <property type="evidence" value="ECO:0007669"/>
    <property type="project" value="InterPro"/>
</dbReference>
<feature type="transmembrane region" description="Helical" evidence="7">
    <location>
        <begin position="499"/>
        <end position="521"/>
    </location>
</feature>
<evidence type="ECO:0008006" key="11">
    <source>
        <dbReference type="Google" id="ProtNLM"/>
    </source>
</evidence>
<keyword evidence="5" id="KW-0175">Coiled coil</keyword>
<evidence type="ECO:0000256" key="1">
    <source>
        <dbReference type="ARBA" id="ARBA00004141"/>
    </source>
</evidence>
<dbReference type="InterPro" id="IPR050829">
    <property type="entry name" value="CorA_MIT"/>
</dbReference>
<dbReference type="PANTHER" id="PTHR47685:SF1">
    <property type="entry name" value="MAGNESIUM TRANSPORT PROTEIN CORA"/>
    <property type="match status" value="1"/>
</dbReference>
<dbReference type="Pfam" id="PF01544">
    <property type="entry name" value="CorA"/>
    <property type="match status" value="1"/>
</dbReference>
<keyword evidence="3 7" id="KW-1133">Transmembrane helix</keyword>
<dbReference type="InterPro" id="IPR045863">
    <property type="entry name" value="CorA_TM1_TM2"/>
</dbReference>
<sequence>MLSLMFPVLDVDMRKPYYKPPDTKETHPVSAPEGPSKHRERLARAEMEHPRKLEDLAKAYKGMVSSTWTLDGYFHEFIQEDSLNSRNGDQVVSRYIAHHIEEEEEEAKRQATTVKEASDTSLKVDLDSPKTPHVQFQEASGEETTPSQLESQHDQVKSKVCRLTGLKRIWSVPPHDSTPGEQKEKDGETSDSESVRGKDESLDHVEDGHGAHGKGIPQQIITVPQLWLLQVDNIVLTSFPERWDNNILPDIILERLIELRRRKDESGPDKAMTTDDITSEIVEACLDYEPSLTTYSGARSYLDAFGIEIAHLSNKTTECYEKFKESLGEAITVFPEAIKGETDHLVKIDDVLSEIGMLRRVHEDQIYICMLIERSRNSDKSPKKMSFGLHEDGGEFGYYETRRRRTQLTAKINRLEADATKVRQSIRTLLDLRQRQATTEDAIESSKHSAILFAQSKVLFIFTLATVIFGPLQWVTGLMGMNIENFSRETWSRGDVAEASVAGVFVTIIVSVVGVIVYDLIEEKKLRKFWKTSVMGWWLKQAETWKIKRVKQ</sequence>
<feature type="compositionally biased region" description="Basic and acidic residues" evidence="6">
    <location>
        <begin position="181"/>
        <end position="210"/>
    </location>
</feature>
<dbReference type="EMBL" id="ML975158">
    <property type="protein sequence ID" value="KAF1812323.1"/>
    <property type="molecule type" value="Genomic_DNA"/>
</dbReference>
<feature type="region of interest" description="Disordered" evidence="6">
    <location>
        <begin position="170"/>
        <end position="216"/>
    </location>
</feature>
<keyword evidence="4 7" id="KW-0472">Membrane</keyword>
<dbReference type="InterPro" id="IPR002523">
    <property type="entry name" value="MgTranspt_CorA/ZnTranspt_ZntB"/>
</dbReference>
<evidence type="ECO:0000313" key="8">
    <source>
        <dbReference type="EMBL" id="KAF1812323.1"/>
    </source>
</evidence>
<dbReference type="Gene3D" id="1.20.58.340">
    <property type="entry name" value="Magnesium transport protein CorA, transmembrane region"/>
    <property type="match status" value="1"/>
</dbReference>
<evidence type="ECO:0000256" key="5">
    <source>
        <dbReference type="SAM" id="Coils"/>
    </source>
</evidence>
<reference evidence="10" key="3">
    <citation type="submission" date="2025-04" db="UniProtKB">
        <authorList>
            <consortium name="RefSeq"/>
        </authorList>
    </citation>
    <scope>IDENTIFICATION</scope>
    <source>
        <strain evidence="10">CBS 781.70</strain>
    </source>
</reference>
<evidence type="ECO:0000256" key="4">
    <source>
        <dbReference type="ARBA" id="ARBA00023136"/>
    </source>
</evidence>
<dbReference type="PANTHER" id="PTHR47685">
    <property type="entry name" value="MAGNESIUM TRANSPORT PROTEIN CORA"/>
    <property type="match status" value="1"/>
</dbReference>
<feature type="compositionally biased region" description="Basic and acidic residues" evidence="6">
    <location>
        <begin position="18"/>
        <end position="27"/>
    </location>
</feature>
<evidence type="ECO:0000256" key="3">
    <source>
        <dbReference type="ARBA" id="ARBA00022989"/>
    </source>
</evidence>
<dbReference type="GeneID" id="54415812"/>
<evidence type="ECO:0000313" key="9">
    <source>
        <dbReference type="Proteomes" id="UP000504638"/>
    </source>
</evidence>
<comment type="subcellular location">
    <subcellularLocation>
        <location evidence="1">Membrane</location>
        <topology evidence="1">Multi-pass membrane protein</topology>
    </subcellularLocation>
</comment>
<evidence type="ECO:0000313" key="10">
    <source>
        <dbReference type="RefSeq" id="XP_033533954.1"/>
    </source>
</evidence>
<feature type="compositionally biased region" description="Basic and acidic residues" evidence="6">
    <location>
        <begin position="116"/>
        <end position="130"/>
    </location>
</feature>